<accession>A0A165J0J1</accession>
<keyword evidence="1" id="KW-1133">Transmembrane helix</keyword>
<gene>
    <name evidence="2" type="ORF">CALCODRAFT_506414</name>
</gene>
<evidence type="ECO:0000313" key="2">
    <source>
        <dbReference type="EMBL" id="KZT61207.1"/>
    </source>
</evidence>
<feature type="transmembrane region" description="Helical" evidence="1">
    <location>
        <begin position="95"/>
        <end position="116"/>
    </location>
</feature>
<reference evidence="2 3" key="1">
    <citation type="journal article" date="2016" name="Mol. Biol. Evol.">
        <title>Comparative Genomics of Early-Diverging Mushroom-Forming Fungi Provides Insights into the Origins of Lignocellulose Decay Capabilities.</title>
        <authorList>
            <person name="Nagy L.G."/>
            <person name="Riley R."/>
            <person name="Tritt A."/>
            <person name="Adam C."/>
            <person name="Daum C."/>
            <person name="Floudas D."/>
            <person name="Sun H."/>
            <person name="Yadav J.S."/>
            <person name="Pangilinan J."/>
            <person name="Larsson K.H."/>
            <person name="Matsuura K."/>
            <person name="Barry K."/>
            <person name="Labutti K."/>
            <person name="Kuo R."/>
            <person name="Ohm R.A."/>
            <person name="Bhattacharya S.S."/>
            <person name="Shirouzu T."/>
            <person name="Yoshinaga Y."/>
            <person name="Martin F.M."/>
            <person name="Grigoriev I.V."/>
            <person name="Hibbett D.S."/>
        </authorList>
    </citation>
    <scope>NUCLEOTIDE SEQUENCE [LARGE SCALE GENOMIC DNA]</scope>
    <source>
        <strain evidence="2 3">HHB12733</strain>
    </source>
</reference>
<proteinExistence type="predicted"/>
<dbReference type="InParanoid" id="A0A165J0J1"/>
<feature type="transmembrane region" description="Helical" evidence="1">
    <location>
        <begin position="52"/>
        <end position="75"/>
    </location>
</feature>
<protein>
    <submittedName>
        <fullName evidence="2">Uncharacterized protein</fullName>
    </submittedName>
</protein>
<dbReference type="AlphaFoldDB" id="A0A165J0J1"/>
<name>A0A165J0J1_9BASI</name>
<evidence type="ECO:0000256" key="1">
    <source>
        <dbReference type="SAM" id="Phobius"/>
    </source>
</evidence>
<keyword evidence="1" id="KW-0472">Membrane</keyword>
<keyword evidence="1" id="KW-0812">Transmembrane</keyword>
<keyword evidence="3" id="KW-1185">Reference proteome</keyword>
<evidence type="ECO:0000313" key="3">
    <source>
        <dbReference type="Proteomes" id="UP000076842"/>
    </source>
</evidence>
<dbReference type="EMBL" id="KV423925">
    <property type="protein sequence ID" value="KZT61207.1"/>
    <property type="molecule type" value="Genomic_DNA"/>
</dbReference>
<dbReference type="Proteomes" id="UP000076842">
    <property type="component" value="Unassembled WGS sequence"/>
</dbReference>
<organism evidence="2 3">
    <name type="scientific">Calocera cornea HHB12733</name>
    <dbReference type="NCBI Taxonomy" id="1353952"/>
    <lineage>
        <taxon>Eukaryota</taxon>
        <taxon>Fungi</taxon>
        <taxon>Dikarya</taxon>
        <taxon>Basidiomycota</taxon>
        <taxon>Agaricomycotina</taxon>
        <taxon>Dacrymycetes</taxon>
        <taxon>Dacrymycetales</taxon>
        <taxon>Dacrymycetaceae</taxon>
        <taxon>Calocera</taxon>
    </lineage>
</organism>
<sequence length="177" mass="19315">MSSPLARRAIDEEAPAPAPLQNAAERGTDTRLWSQTYLAELGPRLVKSFAELILLVVALVSFVFAGIFDCLVWIASTIGASLWNGWPFNYSASEGLKILFFFIVAALLIVSGSKALSRHGIAQQPTSASDTIPTVVFLSPIDNCSQPGVRKTLYEEFNVSKRLTCTCIGKRFNFISL</sequence>